<dbReference type="InterPro" id="IPR015943">
    <property type="entry name" value="WD40/YVTN_repeat-like_dom_sf"/>
</dbReference>
<evidence type="ECO:0008006" key="4">
    <source>
        <dbReference type="Google" id="ProtNLM"/>
    </source>
</evidence>
<dbReference type="CDD" id="cd15482">
    <property type="entry name" value="Sialidase_non-viral"/>
    <property type="match status" value="1"/>
</dbReference>
<dbReference type="SUPFAM" id="SSF50939">
    <property type="entry name" value="Sialidases"/>
    <property type="match status" value="2"/>
</dbReference>
<feature type="signal peptide" evidence="1">
    <location>
        <begin position="1"/>
        <end position="22"/>
    </location>
</feature>
<feature type="chain" id="PRO_5039820292" description="Exo-alpha-sialidase" evidence="1">
    <location>
        <begin position="23"/>
        <end position="457"/>
    </location>
</feature>
<evidence type="ECO:0000256" key="1">
    <source>
        <dbReference type="SAM" id="SignalP"/>
    </source>
</evidence>
<dbReference type="InterPro" id="IPR036278">
    <property type="entry name" value="Sialidase_sf"/>
</dbReference>
<protein>
    <recommendedName>
        <fullName evidence="4">Exo-alpha-sialidase</fullName>
    </recommendedName>
</protein>
<dbReference type="Gene3D" id="2.120.10.10">
    <property type="match status" value="1"/>
</dbReference>
<evidence type="ECO:0000313" key="2">
    <source>
        <dbReference type="EMBL" id="HEA87255.1"/>
    </source>
</evidence>
<keyword evidence="1" id="KW-0732">Signal</keyword>
<gene>
    <name evidence="2" type="ORF">ENP94_04500</name>
    <name evidence="3" type="ORF">ENS16_05245</name>
</gene>
<name>A0A7C3EMJ2_UNCW3</name>
<evidence type="ECO:0000313" key="3">
    <source>
        <dbReference type="EMBL" id="HFJ54075.1"/>
    </source>
</evidence>
<dbReference type="AlphaFoldDB" id="A0A7C3EMJ2"/>
<accession>A0A7C3EMJ2</accession>
<organism evidence="3">
    <name type="scientific">candidate division WOR-3 bacterium</name>
    <dbReference type="NCBI Taxonomy" id="2052148"/>
    <lineage>
        <taxon>Bacteria</taxon>
        <taxon>Bacteria division WOR-3</taxon>
    </lineage>
</organism>
<reference evidence="3" key="1">
    <citation type="journal article" date="2020" name="mSystems">
        <title>Genome- and Community-Level Interaction Insights into Carbon Utilization and Element Cycling Functions of Hydrothermarchaeota in Hydrothermal Sediment.</title>
        <authorList>
            <person name="Zhou Z."/>
            <person name="Liu Y."/>
            <person name="Xu W."/>
            <person name="Pan J."/>
            <person name="Luo Z.H."/>
            <person name="Li M."/>
        </authorList>
    </citation>
    <scope>NUCLEOTIDE SEQUENCE [LARGE SCALE GENOMIC DNA]</scope>
    <source>
        <strain evidence="2">SpSt-265</strain>
        <strain evidence="3">SpSt-465</strain>
    </source>
</reference>
<sequence length="457" mass="50386">MPIFTAIFLLTGLISGPGLTSAGTASTSPQPLADHQRSYAQAQDEVAIDTSYLQVLAGAQDYAGNIYALLVTPDSILKIYRSSDRGGSWEPTLTMPLPAPVSQAELLIARPDTAKIFIFLLTTNAGGDLWLVRTAPDFTSRDWLPVAVGPDTIDRFTVAVDNNSRPYLYCLYVREHRTGPNGRFTRSLDLGSTWESPQDFYNCSQPCLYFAAGTLHCAWCYAIDNRQLHYTRNRHFGAPARWEPLQVLYAAGEQCFTPAVVQAETTPPWRAPVWIAWTVARRDTEMLDLLITCSTDGGSTFSVPVNLGEPFIDEWWPSLTATSTTLNLLYNAGARGENDPTVIYHRYARSYAPQLLSSPLKINDSRANPAVFGARPRALGSGALFSHYGAGTTARGLYFCRLVPPLVSRPRTTKPALTTSLVLDPAGRRVNLTGSSRKPGVYFLSEGDRWRKLLILR</sequence>
<proteinExistence type="predicted"/>
<dbReference type="EMBL" id="DSTU01000007">
    <property type="protein sequence ID" value="HFJ54075.1"/>
    <property type="molecule type" value="Genomic_DNA"/>
</dbReference>
<dbReference type="Gene3D" id="2.130.10.10">
    <property type="entry name" value="YVTN repeat-like/Quinoprotein amine dehydrogenase"/>
    <property type="match status" value="1"/>
</dbReference>
<comment type="caution">
    <text evidence="3">The sequence shown here is derived from an EMBL/GenBank/DDBJ whole genome shotgun (WGS) entry which is preliminary data.</text>
</comment>
<dbReference type="EMBL" id="DSLG01000004">
    <property type="protein sequence ID" value="HEA87255.1"/>
    <property type="molecule type" value="Genomic_DNA"/>
</dbReference>